<dbReference type="CDD" id="cd01666">
    <property type="entry name" value="TGS_DRG"/>
    <property type="match status" value="1"/>
</dbReference>
<feature type="domain" description="TGS" evidence="1">
    <location>
        <begin position="254"/>
        <end position="328"/>
    </location>
</feature>
<dbReference type="OrthoDB" id="257487at2"/>
<sequence length="328" mass="36789">MPANLPPPYFEAEKRYREAKTPEAKIEALEEMLTIMPKHKGTDKLRADLRRKIAKFKSQAQQKKGGGKQGTAYQIDKEGAAQVVVTGAPNTGKSSLVAALSNAEPEVADFPHSTWKPTPGMVPYENIQFQFIDTPPINASYVDPWMADLIRRSDLMLLLVDLQADPLGQLEETLDVLARLRIYPEGCPIPDDLPKKPCIKKALVAANKVDTERDREDFQAFVELAECPLPCLPVSTRSGYGLHELLERTFQVCRIIRVYTKAPGKEPDRSAPFVLAQGSTLQDLAEKIHKDFVHKLKFARIWGTQVFDGQMVQKDYVLHDGDVVEIRI</sequence>
<dbReference type="InterPro" id="IPR012676">
    <property type="entry name" value="TGS-like"/>
</dbReference>
<gene>
    <name evidence="2" type="ORF">SAMN02746041_01218</name>
</gene>
<dbReference type="Pfam" id="PF02824">
    <property type="entry name" value="TGS"/>
    <property type="match status" value="1"/>
</dbReference>
<dbReference type="AlphaFoldDB" id="A0A1W1XCP9"/>
<dbReference type="EMBL" id="FWXF01000005">
    <property type="protein sequence ID" value="SMC21584.1"/>
    <property type="molecule type" value="Genomic_DNA"/>
</dbReference>
<evidence type="ECO:0000313" key="2">
    <source>
        <dbReference type="EMBL" id="SMC21584.1"/>
    </source>
</evidence>
<dbReference type="Pfam" id="PF01926">
    <property type="entry name" value="MMR_HSR1"/>
    <property type="match status" value="1"/>
</dbReference>
<dbReference type="GO" id="GO:0005525">
    <property type="term" value="F:GTP binding"/>
    <property type="evidence" value="ECO:0007669"/>
    <property type="project" value="InterPro"/>
</dbReference>
<dbReference type="STRING" id="1121390.SAMN02746041_01218"/>
<dbReference type="InterPro" id="IPR045001">
    <property type="entry name" value="DRG"/>
</dbReference>
<dbReference type="Proteomes" id="UP000192783">
    <property type="component" value="Unassembled WGS sequence"/>
</dbReference>
<dbReference type="InterPro" id="IPR012675">
    <property type="entry name" value="Beta-grasp_dom_sf"/>
</dbReference>
<accession>A0A1W1XCP9</accession>
<protein>
    <recommendedName>
        <fullName evidence="1">TGS domain-containing protein</fullName>
    </recommendedName>
</protein>
<organism evidence="2 3">
    <name type="scientific">Desulfacinum hydrothermale DSM 13146</name>
    <dbReference type="NCBI Taxonomy" id="1121390"/>
    <lineage>
        <taxon>Bacteria</taxon>
        <taxon>Pseudomonadati</taxon>
        <taxon>Thermodesulfobacteriota</taxon>
        <taxon>Syntrophobacteria</taxon>
        <taxon>Syntrophobacterales</taxon>
        <taxon>Syntrophobacteraceae</taxon>
        <taxon>Desulfacinum</taxon>
    </lineage>
</organism>
<dbReference type="Gene3D" id="3.40.50.300">
    <property type="entry name" value="P-loop containing nucleotide triphosphate hydrolases"/>
    <property type="match status" value="1"/>
</dbReference>
<dbReference type="InterPro" id="IPR006073">
    <property type="entry name" value="GTP-bd"/>
</dbReference>
<name>A0A1W1XCP9_9BACT</name>
<dbReference type="SUPFAM" id="SSF52540">
    <property type="entry name" value="P-loop containing nucleoside triphosphate hydrolases"/>
    <property type="match status" value="1"/>
</dbReference>
<keyword evidence="3" id="KW-1185">Reference proteome</keyword>
<dbReference type="RefSeq" id="WP_084056987.1">
    <property type="nucleotide sequence ID" value="NZ_FWXF01000005.1"/>
</dbReference>
<dbReference type="Gene3D" id="3.10.20.30">
    <property type="match status" value="1"/>
</dbReference>
<reference evidence="2 3" key="1">
    <citation type="submission" date="2017-04" db="EMBL/GenBank/DDBJ databases">
        <authorList>
            <person name="Afonso C.L."/>
            <person name="Miller P.J."/>
            <person name="Scott M.A."/>
            <person name="Spackman E."/>
            <person name="Goraichik I."/>
            <person name="Dimitrov K.M."/>
            <person name="Suarez D.L."/>
            <person name="Swayne D.E."/>
        </authorList>
    </citation>
    <scope>NUCLEOTIDE SEQUENCE [LARGE SCALE GENOMIC DNA]</scope>
    <source>
        <strain evidence="2 3">DSM 13146</strain>
    </source>
</reference>
<dbReference type="PROSITE" id="PS51880">
    <property type="entry name" value="TGS"/>
    <property type="match status" value="1"/>
</dbReference>
<dbReference type="GO" id="GO:0003924">
    <property type="term" value="F:GTPase activity"/>
    <property type="evidence" value="ECO:0007669"/>
    <property type="project" value="InterPro"/>
</dbReference>
<dbReference type="SUPFAM" id="SSF81271">
    <property type="entry name" value="TGS-like"/>
    <property type="match status" value="1"/>
</dbReference>
<dbReference type="InterPro" id="IPR027417">
    <property type="entry name" value="P-loop_NTPase"/>
</dbReference>
<evidence type="ECO:0000313" key="3">
    <source>
        <dbReference type="Proteomes" id="UP000192783"/>
    </source>
</evidence>
<dbReference type="InterPro" id="IPR004095">
    <property type="entry name" value="TGS"/>
</dbReference>
<dbReference type="PRINTS" id="PR00326">
    <property type="entry name" value="GTP1OBG"/>
</dbReference>
<evidence type="ECO:0000259" key="1">
    <source>
        <dbReference type="PROSITE" id="PS51880"/>
    </source>
</evidence>
<dbReference type="PANTHER" id="PTHR43127">
    <property type="entry name" value="DEVELOPMENTALLY-REGULATED GTP-BINDING PROTEIN 2"/>
    <property type="match status" value="1"/>
</dbReference>
<proteinExistence type="predicted"/>